<accession>A0A7I4E135</accession>
<dbReference type="Proteomes" id="UP000006727">
    <property type="component" value="Chromosome 6"/>
</dbReference>
<dbReference type="Gene3D" id="1.10.10.60">
    <property type="entry name" value="Homeodomain-like"/>
    <property type="match status" value="1"/>
</dbReference>
<sequence>MTNKLFRWDLNPIHLGENQTSGNLSDNHNPAKWMNTNTAPRLRGQLANDDFLGFSPDQRSVQQNLQPKSGHCVIVCKECQNNHALDGVNHCIDGCGEFMRRGRDGPEALQCMACGCHRRYHRCVGVGDNGNEPQNIDEADGAAPRISNDDLQLSLSRTETVSPNLMEATGRALSLLATDHPSRGADDLAIQDLDTVMKISIDNLDHISTQRASSRESQTMPDYPLCPVRTTDNRRRSQSLQFNHNNLQQADRTSAPNWNAQQGSHPGGPEIKRKQFFDEQRRKMKAYAEHVGWTNFGQRKENIAAACKDIGVTPKTLKYWIHNAKQKLKRSHEQPLQHSHTAHTQTDWKFRVLSKIVEGVGTKYHTCSCCNLQRMFHSKNIHLGAVAKNCQAAVRHVFSHGQNACMLRTSAQELHDVPVPDGCKHPFLGSLITITLFKSNVATDSDALSKIHETSRNQC</sequence>
<evidence type="ECO:0000256" key="2">
    <source>
        <dbReference type="ARBA" id="ARBA00022833"/>
    </source>
</evidence>
<dbReference type="GO" id="GO:0005634">
    <property type="term" value="C:nucleus"/>
    <property type="evidence" value="ECO:0000318"/>
    <property type="project" value="GO_Central"/>
</dbReference>
<reference evidence="5" key="3">
    <citation type="submission" date="2020-12" db="UniProtKB">
        <authorList>
            <consortium name="EnsemblPlants"/>
        </authorList>
    </citation>
    <scope>IDENTIFICATION</scope>
</reference>
<reference evidence="5 6" key="1">
    <citation type="journal article" date="2008" name="Science">
        <title>The Physcomitrella genome reveals evolutionary insights into the conquest of land by plants.</title>
        <authorList>
            <person name="Rensing S."/>
            <person name="Lang D."/>
            <person name="Zimmer A."/>
            <person name="Terry A."/>
            <person name="Salamov A."/>
            <person name="Shapiro H."/>
            <person name="Nishiyama T."/>
            <person name="Perroud P.-F."/>
            <person name="Lindquist E."/>
            <person name="Kamisugi Y."/>
            <person name="Tanahashi T."/>
            <person name="Sakakibara K."/>
            <person name="Fujita T."/>
            <person name="Oishi K."/>
            <person name="Shin-I T."/>
            <person name="Kuroki Y."/>
            <person name="Toyoda A."/>
            <person name="Suzuki Y."/>
            <person name="Hashimoto A."/>
            <person name="Yamaguchi K."/>
            <person name="Sugano A."/>
            <person name="Kohara Y."/>
            <person name="Fujiyama A."/>
            <person name="Anterola A."/>
            <person name="Aoki S."/>
            <person name="Ashton N."/>
            <person name="Barbazuk W.B."/>
            <person name="Barker E."/>
            <person name="Bennetzen J."/>
            <person name="Bezanilla M."/>
            <person name="Blankenship R."/>
            <person name="Cho S.H."/>
            <person name="Dutcher S."/>
            <person name="Estelle M."/>
            <person name="Fawcett J.A."/>
            <person name="Gundlach H."/>
            <person name="Hanada K."/>
            <person name="Heyl A."/>
            <person name="Hicks K.A."/>
            <person name="Hugh J."/>
            <person name="Lohr M."/>
            <person name="Mayer K."/>
            <person name="Melkozernov A."/>
            <person name="Murata T."/>
            <person name="Nelson D."/>
            <person name="Pils B."/>
            <person name="Prigge M."/>
            <person name="Reiss B."/>
            <person name="Renner T."/>
            <person name="Rombauts S."/>
            <person name="Rushton P."/>
            <person name="Sanderfoot A."/>
            <person name="Schween G."/>
            <person name="Shiu S.-H."/>
            <person name="Stueber K."/>
            <person name="Theodoulou F.L."/>
            <person name="Tu H."/>
            <person name="Van de Peer Y."/>
            <person name="Verrier P.J."/>
            <person name="Waters E."/>
            <person name="Wood A."/>
            <person name="Yang L."/>
            <person name="Cove D."/>
            <person name="Cuming A."/>
            <person name="Hasebe M."/>
            <person name="Lucas S."/>
            <person name="Mishler D.B."/>
            <person name="Reski R."/>
            <person name="Grigoriev I."/>
            <person name="Quatrano R.S."/>
            <person name="Boore J.L."/>
        </authorList>
    </citation>
    <scope>NUCLEOTIDE SEQUENCE [LARGE SCALE GENOMIC DNA]</scope>
    <source>
        <strain evidence="5 6">cv. Gransden 2004</strain>
    </source>
</reference>
<organism evidence="5 6">
    <name type="scientific">Physcomitrium patens</name>
    <name type="common">Spreading-leaved earth moss</name>
    <name type="synonym">Physcomitrella patens</name>
    <dbReference type="NCBI Taxonomy" id="3218"/>
    <lineage>
        <taxon>Eukaryota</taxon>
        <taxon>Viridiplantae</taxon>
        <taxon>Streptophyta</taxon>
        <taxon>Embryophyta</taxon>
        <taxon>Bryophyta</taxon>
        <taxon>Bryophytina</taxon>
        <taxon>Bryopsida</taxon>
        <taxon>Funariidae</taxon>
        <taxon>Funariales</taxon>
        <taxon>Funariaceae</taxon>
        <taxon>Physcomitrium</taxon>
    </lineage>
</organism>
<evidence type="ECO:0000313" key="5">
    <source>
        <dbReference type="EnsemblPlants" id="Pp3c6_28300V3.1"/>
    </source>
</evidence>
<dbReference type="GO" id="GO:0003700">
    <property type="term" value="F:DNA-binding transcription factor activity"/>
    <property type="evidence" value="ECO:0000318"/>
    <property type="project" value="GO_Central"/>
</dbReference>
<feature type="domain" description="ZF-HD dimerization-type" evidence="4">
    <location>
        <begin position="76"/>
        <end position="124"/>
    </location>
</feature>
<keyword evidence="2" id="KW-0862">Zinc</keyword>
<dbReference type="PANTHER" id="PTHR31948">
    <property type="entry name" value="ZINC-FINGER HOMEODOMAIN PROTEIN 2"/>
    <property type="match status" value="1"/>
</dbReference>
<protein>
    <recommendedName>
        <fullName evidence="4">ZF-HD dimerization-type domain-containing protein</fullName>
    </recommendedName>
</protein>
<keyword evidence="1" id="KW-0479">Metal-binding</keyword>
<dbReference type="InterPro" id="IPR009057">
    <property type="entry name" value="Homeodomain-like_sf"/>
</dbReference>
<dbReference type="PANTHER" id="PTHR31948:SF171">
    <property type="entry name" value="HOMEOBOX DOMAIN-CONTAINING PROTEIN"/>
    <property type="match status" value="1"/>
</dbReference>
<dbReference type="Pfam" id="PF04770">
    <property type="entry name" value="ZF-HD_dimer"/>
    <property type="match status" value="1"/>
</dbReference>
<dbReference type="GO" id="GO:0000976">
    <property type="term" value="F:transcription cis-regulatory region binding"/>
    <property type="evidence" value="ECO:0000318"/>
    <property type="project" value="GO_Central"/>
</dbReference>
<keyword evidence="6" id="KW-1185">Reference proteome</keyword>
<dbReference type="AlphaFoldDB" id="A0A7I4E135"/>
<dbReference type="Gramene" id="Pp3c6_28300V3.1">
    <property type="protein sequence ID" value="Pp3c6_28300V3.1"/>
    <property type="gene ID" value="Pp3c6_28300"/>
</dbReference>
<dbReference type="EMBL" id="ABEU02000006">
    <property type="status" value="NOT_ANNOTATED_CDS"/>
    <property type="molecule type" value="Genomic_DNA"/>
</dbReference>
<reference evidence="5 6" key="2">
    <citation type="journal article" date="2018" name="Plant J.">
        <title>The Physcomitrella patens chromosome-scale assembly reveals moss genome structure and evolution.</title>
        <authorList>
            <person name="Lang D."/>
            <person name="Ullrich K.K."/>
            <person name="Murat F."/>
            <person name="Fuchs J."/>
            <person name="Jenkins J."/>
            <person name="Haas F.B."/>
            <person name="Piednoel M."/>
            <person name="Gundlach H."/>
            <person name="Van Bel M."/>
            <person name="Meyberg R."/>
            <person name="Vives C."/>
            <person name="Morata J."/>
            <person name="Symeonidi A."/>
            <person name="Hiss M."/>
            <person name="Muchero W."/>
            <person name="Kamisugi Y."/>
            <person name="Saleh O."/>
            <person name="Blanc G."/>
            <person name="Decker E.L."/>
            <person name="van Gessel N."/>
            <person name="Grimwood J."/>
            <person name="Hayes R.D."/>
            <person name="Graham S.W."/>
            <person name="Gunter L.E."/>
            <person name="McDaniel S.F."/>
            <person name="Hoernstein S.N.W."/>
            <person name="Larsson A."/>
            <person name="Li F.W."/>
            <person name="Perroud P.F."/>
            <person name="Phillips J."/>
            <person name="Ranjan P."/>
            <person name="Rokshar D.S."/>
            <person name="Rothfels C.J."/>
            <person name="Schneider L."/>
            <person name="Shu S."/>
            <person name="Stevenson D.W."/>
            <person name="Thummler F."/>
            <person name="Tillich M."/>
            <person name="Villarreal Aguilar J.C."/>
            <person name="Widiez T."/>
            <person name="Wong G.K."/>
            <person name="Wymore A."/>
            <person name="Zhang Y."/>
            <person name="Zimmer A.D."/>
            <person name="Quatrano R.S."/>
            <person name="Mayer K.F.X."/>
            <person name="Goodstein D."/>
            <person name="Casacuberta J.M."/>
            <person name="Vandepoele K."/>
            <person name="Reski R."/>
            <person name="Cuming A.C."/>
            <person name="Tuskan G.A."/>
            <person name="Maumus F."/>
            <person name="Salse J."/>
            <person name="Schmutz J."/>
            <person name="Rensing S.A."/>
        </authorList>
    </citation>
    <scope>NUCLEOTIDE SEQUENCE [LARGE SCALE GENOMIC DNA]</scope>
    <source>
        <strain evidence="5 6">cv. Gransden 2004</strain>
    </source>
</reference>
<dbReference type="GO" id="GO:0006355">
    <property type="term" value="P:regulation of DNA-templated transcription"/>
    <property type="evidence" value="ECO:0000318"/>
    <property type="project" value="GO_Central"/>
</dbReference>
<evidence type="ECO:0000256" key="3">
    <source>
        <dbReference type="SAM" id="MobiDB-lite"/>
    </source>
</evidence>
<dbReference type="EnsemblPlants" id="Pp3c6_28300V3.1">
    <property type="protein sequence ID" value="Pp3c6_28300V3.1"/>
    <property type="gene ID" value="Pp3c6_28300"/>
</dbReference>
<feature type="compositionally biased region" description="Polar residues" evidence="3">
    <location>
        <begin position="248"/>
        <end position="264"/>
    </location>
</feature>
<dbReference type="InParanoid" id="A0A7I4E135"/>
<dbReference type="InterPro" id="IPR006456">
    <property type="entry name" value="ZF_HD_homeobox_Cys/His_dimer"/>
</dbReference>
<name>A0A7I4E135_PHYPA</name>
<dbReference type="PROSITE" id="PS51523">
    <property type="entry name" value="ZF_HD_DIMER"/>
    <property type="match status" value="1"/>
</dbReference>
<evidence type="ECO:0000256" key="1">
    <source>
        <dbReference type="ARBA" id="ARBA00022723"/>
    </source>
</evidence>
<dbReference type="SUPFAM" id="SSF46689">
    <property type="entry name" value="Homeodomain-like"/>
    <property type="match status" value="1"/>
</dbReference>
<evidence type="ECO:0000259" key="4">
    <source>
        <dbReference type="PROSITE" id="PS51523"/>
    </source>
</evidence>
<feature type="region of interest" description="Disordered" evidence="3">
    <location>
        <begin position="248"/>
        <end position="271"/>
    </location>
</feature>
<dbReference type="NCBIfam" id="TIGR01566">
    <property type="entry name" value="ZF_HD_prot_N"/>
    <property type="match status" value="1"/>
</dbReference>
<dbReference type="GO" id="GO:0046872">
    <property type="term" value="F:metal ion binding"/>
    <property type="evidence" value="ECO:0007669"/>
    <property type="project" value="UniProtKB-KW"/>
</dbReference>
<evidence type="ECO:0000313" key="6">
    <source>
        <dbReference type="Proteomes" id="UP000006727"/>
    </source>
</evidence>
<proteinExistence type="predicted"/>